<dbReference type="Pfam" id="PF23572">
    <property type="entry name" value="GH3_C"/>
    <property type="match status" value="1"/>
</dbReference>
<reference evidence="5" key="1">
    <citation type="submission" date="2022-04" db="EMBL/GenBank/DDBJ databases">
        <title>A functionally conserved STORR gene fusion in Papaver species that diverged 16.8 million years ago.</title>
        <authorList>
            <person name="Catania T."/>
        </authorList>
    </citation>
    <scope>NUCLEOTIDE SEQUENCE</scope>
    <source>
        <strain evidence="5">S-188037</strain>
    </source>
</reference>
<dbReference type="AlphaFoldDB" id="A0AAD4T5E2"/>
<dbReference type="Pfam" id="PF23571">
    <property type="entry name" value="GH3_M"/>
    <property type="match status" value="1"/>
</dbReference>
<dbReference type="PANTHER" id="PTHR31901">
    <property type="entry name" value="GH3 DOMAIN-CONTAINING PROTEIN"/>
    <property type="match status" value="1"/>
</dbReference>
<gene>
    <name evidence="5" type="ORF">MKW98_015255</name>
</gene>
<dbReference type="PANTHER" id="PTHR31901:SF18">
    <property type="entry name" value="INDOLE-3-ACETIC ACID-AMIDO SYNTHETASE GH3.9-RELATED"/>
    <property type="match status" value="1"/>
</dbReference>
<feature type="domain" description="GH3 C-terminal" evidence="4">
    <location>
        <begin position="307"/>
        <end position="426"/>
    </location>
</feature>
<evidence type="ECO:0000259" key="3">
    <source>
        <dbReference type="Pfam" id="PF23571"/>
    </source>
</evidence>
<dbReference type="GO" id="GO:0005737">
    <property type="term" value="C:cytoplasm"/>
    <property type="evidence" value="ECO:0007669"/>
    <property type="project" value="TreeGrafter"/>
</dbReference>
<evidence type="ECO:0000256" key="1">
    <source>
        <dbReference type="ARBA" id="ARBA00008068"/>
    </source>
</evidence>
<comment type="caution">
    <text evidence="5">The sequence shown here is derived from an EMBL/GenBank/DDBJ whole genome shotgun (WGS) entry which is preliminary data.</text>
</comment>
<dbReference type="InterPro" id="IPR055378">
    <property type="entry name" value="GH3_C"/>
</dbReference>
<proteinExistence type="inferred from homology"/>
<comment type="similarity">
    <text evidence="1">Belongs to the IAA-amido conjugating enzyme family.</text>
</comment>
<keyword evidence="2" id="KW-0436">Ligase</keyword>
<name>A0AAD4T5E2_9MAGN</name>
<evidence type="ECO:0000256" key="2">
    <source>
        <dbReference type="ARBA" id="ARBA00022598"/>
    </source>
</evidence>
<feature type="domain" description="GH3 middle" evidence="3">
    <location>
        <begin position="264"/>
        <end position="292"/>
    </location>
</feature>
<accession>A0AAD4T5E2</accession>
<feature type="non-terminal residue" evidence="5">
    <location>
        <position position="1"/>
    </location>
</feature>
<dbReference type="InterPro" id="IPR055377">
    <property type="entry name" value="GH3_M"/>
</dbReference>
<dbReference type="InterPro" id="IPR004993">
    <property type="entry name" value="GH3"/>
</dbReference>
<sequence>MQAFLGEMCSYYYLYVLPFYNSNKTMYLNFIKAETLTASGIPARPVLTSYYKSRNFKNRARDSFNQYTSPDQTILCIDSRQNMYSQLLAGLVNRKKVIRLGAIFASAFLRAISFLKENWGNMCEDIRSGVLGSLITDSSCRSSMADILKSSDPKSAAEIQEICRRESWEGVLVALWPKTKYIEAVVTGTMAQYIPSLEYYTAGKIPLVGTMYASSESYFGVNLKPLCKVEEVAFTLIPNTDDGPVDEEDKVEKEKLVDTADLKIGLCRYRVGDVVQVVGFSNKAPQMRFVCRRNVVLSIDADKTTEEDLHNSITKAKDMLNGAHLVEYTSYPDTSTLPGHYVLFWEMASDTTCIESGILENCCLVRSTGTKSSIYIYRRCRSHDKSIGALEIRLLKPGSFEALMDHFVTQGASINQYKTPRCIKTKDALDILNSSVTDSFLGKKRFSPKSRPKVLFSPARAD</sequence>
<dbReference type="GO" id="GO:0016881">
    <property type="term" value="F:acid-amino acid ligase activity"/>
    <property type="evidence" value="ECO:0007669"/>
    <property type="project" value="TreeGrafter"/>
</dbReference>
<evidence type="ECO:0000313" key="6">
    <source>
        <dbReference type="Proteomes" id="UP001202328"/>
    </source>
</evidence>
<protein>
    <submittedName>
        <fullName evidence="5">Uncharacterized protein</fullName>
    </submittedName>
</protein>
<dbReference type="EMBL" id="JAJJMB010005545">
    <property type="protein sequence ID" value="KAI3938356.1"/>
    <property type="molecule type" value="Genomic_DNA"/>
</dbReference>
<organism evidence="5 6">
    <name type="scientific">Papaver atlanticum</name>
    <dbReference type="NCBI Taxonomy" id="357466"/>
    <lineage>
        <taxon>Eukaryota</taxon>
        <taxon>Viridiplantae</taxon>
        <taxon>Streptophyta</taxon>
        <taxon>Embryophyta</taxon>
        <taxon>Tracheophyta</taxon>
        <taxon>Spermatophyta</taxon>
        <taxon>Magnoliopsida</taxon>
        <taxon>Ranunculales</taxon>
        <taxon>Papaveraceae</taxon>
        <taxon>Papaveroideae</taxon>
        <taxon>Papaver</taxon>
    </lineage>
</organism>
<evidence type="ECO:0000313" key="5">
    <source>
        <dbReference type="EMBL" id="KAI3938356.1"/>
    </source>
</evidence>
<evidence type="ECO:0000259" key="4">
    <source>
        <dbReference type="Pfam" id="PF23572"/>
    </source>
</evidence>
<dbReference type="Pfam" id="PF03321">
    <property type="entry name" value="GH3"/>
    <property type="match status" value="1"/>
</dbReference>
<keyword evidence="6" id="KW-1185">Reference proteome</keyword>
<dbReference type="Proteomes" id="UP001202328">
    <property type="component" value="Unassembled WGS sequence"/>
</dbReference>